<dbReference type="PROSITE" id="PS51233">
    <property type="entry name" value="VWFD"/>
    <property type="match status" value="2"/>
</dbReference>
<dbReference type="InterPro" id="IPR014853">
    <property type="entry name" value="VWF/SSPO/ZAN-like_Cys-rich_dom"/>
</dbReference>
<dbReference type="CDD" id="cd19941">
    <property type="entry name" value="TIL"/>
    <property type="match status" value="1"/>
</dbReference>
<dbReference type="Proteomes" id="UP001044222">
    <property type="component" value="Chromosome 9"/>
</dbReference>
<sequence length="480" mass="51975">MYNLPLSLDDGAVVAYQNGMHDVIKTNFGLEVTYDLVYKVSVTVPDDYRGKTSGLCGNFNGKRDDDFLLPNGTLAKSVQVFGSAWKVAVPGVICDDGCNGDFCPKCDEKKKVTFERDCALIKKDSGPFAACYGVLDPNSYFRDCVYDVCMSGGDRHALCGSIEAYVSDCQNMGVSVQNWRSPNFCPLSCPANSHYKICAETCATPCPGLPKISSCHSTCAEGCACDDGYSFNGTSCVEKDRCGCFSEGRTYKRGESVISKDCRKKCTCAADGQVQCSAMSCASDEKCLAKDGVLGCYPTQCMLQAGGVFTEFSGMGGILTSVGVYELVSVCPQGTEAEWFRVVVDVRTCEQSSLPAIVAVYVFFEDLFVLVNKNHETWVNGKKVTLPKMLQNEISVKVSDKVVVVERRSGLHLTYNVKQEVSVSVGAHLTDKLCGACGEFTGDTNLFSIFGKPSIQSYMDKWRALDFPSCGLATASTNIL</sequence>
<keyword evidence="5" id="KW-1185">Reference proteome</keyword>
<dbReference type="PANTHER" id="PTHR11339">
    <property type="entry name" value="EXTRACELLULAR MATRIX GLYCOPROTEIN RELATED"/>
    <property type="match status" value="1"/>
</dbReference>
<dbReference type="InterPro" id="IPR036084">
    <property type="entry name" value="Ser_inhib-like_sf"/>
</dbReference>
<dbReference type="SUPFAM" id="SSF57567">
    <property type="entry name" value="Serine protease inhibitors"/>
    <property type="match status" value="1"/>
</dbReference>
<name>A0A9D3RV36_ANGAN</name>
<dbReference type="AlphaFoldDB" id="A0A9D3RV36"/>
<dbReference type="InterPro" id="IPR002919">
    <property type="entry name" value="TIL_dom"/>
</dbReference>
<evidence type="ECO:0000256" key="2">
    <source>
        <dbReference type="ARBA" id="ARBA00023180"/>
    </source>
</evidence>
<evidence type="ECO:0000259" key="3">
    <source>
        <dbReference type="PROSITE" id="PS51233"/>
    </source>
</evidence>
<dbReference type="SMART" id="SM00832">
    <property type="entry name" value="C8"/>
    <property type="match status" value="1"/>
</dbReference>
<dbReference type="FunFam" id="2.10.25.10:FF:000055">
    <property type="entry name" value="alpha-tectorin isoform X1"/>
    <property type="match status" value="1"/>
</dbReference>
<keyword evidence="1" id="KW-1015">Disulfide bond</keyword>
<dbReference type="PANTHER" id="PTHR11339:SF373">
    <property type="entry name" value="VWFD DOMAIN-CONTAINING PROTEIN"/>
    <property type="match status" value="1"/>
</dbReference>
<dbReference type="GO" id="GO:0005615">
    <property type="term" value="C:extracellular space"/>
    <property type="evidence" value="ECO:0007669"/>
    <property type="project" value="TreeGrafter"/>
</dbReference>
<dbReference type="InterPro" id="IPR050780">
    <property type="entry name" value="Mucin_vWF_Thrombospondin_sf"/>
</dbReference>
<evidence type="ECO:0000313" key="4">
    <source>
        <dbReference type="EMBL" id="KAG5842831.1"/>
    </source>
</evidence>
<proteinExistence type="predicted"/>
<dbReference type="GO" id="GO:0031012">
    <property type="term" value="C:extracellular matrix"/>
    <property type="evidence" value="ECO:0007669"/>
    <property type="project" value="TreeGrafter"/>
</dbReference>
<comment type="caution">
    <text evidence="4">The sequence shown here is derived from an EMBL/GenBank/DDBJ whole genome shotgun (WGS) entry which is preliminary data.</text>
</comment>
<keyword evidence="2" id="KW-0325">Glycoprotein</keyword>
<dbReference type="EMBL" id="JAFIRN010000009">
    <property type="protein sequence ID" value="KAG5842831.1"/>
    <property type="molecule type" value="Genomic_DNA"/>
</dbReference>
<gene>
    <name evidence="4" type="ORF">ANANG_G00181920</name>
</gene>
<feature type="domain" description="VWFD" evidence="3">
    <location>
        <begin position="1"/>
        <end position="95"/>
    </location>
</feature>
<organism evidence="4 5">
    <name type="scientific">Anguilla anguilla</name>
    <name type="common">European freshwater eel</name>
    <name type="synonym">Muraena anguilla</name>
    <dbReference type="NCBI Taxonomy" id="7936"/>
    <lineage>
        <taxon>Eukaryota</taxon>
        <taxon>Metazoa</taxon>
        <taxon>Chordata</taxon>
        <taxon>Craniata</taxon>
        <taxon>Vertebrata</taxon>
        <taxon>Euteleostomi</taxon>
        <taxon>Actinopterygii</taxon>
        <taxon>Neopterygii</taxon>
        <taxon>Teleostei</taxon>
        <taxon>Anguilliformes</taxon>
        <taxon>Anguillidae</taxon>
        <taxon>Anguilla</taxon>
    </lineage>
</organism>
<accession>A0A9D3RV36</accession>
<dbReference type="Pfam" id="PF08742">
    <property type="entry name" value="C8"/>
    <property type="match status" value="1"/>
</dbReference>
<evidence type="ECO:0000313" key="5">
    <source>
        <dbReference type="Proteomes" id="UP001044222"/>
    </source>
</evidence>
<reference evidence="4" key="1">
    <citation type="submission" date="2021-01" db="EMBL/GenBank/DDBJ databases">
        <title>A chromosome-scale assembly of European eel, Anguilla anguilla.</title>
        <authorList>
            <person name="Henkel C."/>
            <person name="Jong-Raadsen S.A."/>
            <person name="Dufour S."/>
            <person name="Weltzien F.-A."/>
            <person name="Palstra A.P."/>
            <person name="Pelster B."/>
            <person name="Spaink H.P."/>
            <person name="Van Den Thillart G.E."/>
            <person name="Jansen H."/>
            <person name="Zahm M."/>
            <person name="Klopp C."/>
            <person name="Cedric C."/>
            <person name="Louis A."/>
            <person name="Berthelot C."/>
            <person name="Parey E."/>
            <person name="Roest Crollius H."/>
            <person name="Montfort J."/>
            <person name="Robinson-Rechavi M."/>
            <person name="Bucao C."/>
            <person name="Bouchez O."/>
            <person name="Gislard M."/>
            <person name="Lluch J."/>
            <person name="Milhes M."/>
            <person name="Lampietro C."/>
            <person name="Lopez Roques C."/>
            <person name="Donnadieu C."/>
            <person name="Braasch I."/>
            <person name="Desvignes T."/>
            <person name="Postlethwait J."/>
            <person name="Bobe J."/>
            <person name="Guiguen Y."/>
            <person name="Dirks R."/>
        </authorList>
    </citation>
    <scope>NUCLEOTIDE SEQUENCE</scope>
    <source>
        <strain evidence="4">Tag_6206</strain>
        <tissue evidence="4">Liver</tissue>
    </source>
</reference>
<dbReference type="Pfam" id="PF00094">
    <property type="entry name" value="VWD"/>
    <property type="match status" value="2"/>
</dbReference>
<dbReference type="Pfam" id="PF01826">
    <property type="entry name" value="TIL"/>
    <property type="match status" value="1"/>
</dbReference>
<dbReference type="InterPro" id="IPR001846">
    <property type="entry name" value="VWF_type-D"/>
</dbReference>
<protein>
    <recommendedName>
        <fullName evidence="3">VWFD domain-containing protein</fullName>
    </recommendedName>
</protein>
<dbReference type="InterPro" id="IPR025615">
    <property type="entry name" value="TILa_dom"/>
</dbReference>
<dbReference type="Pfam" id="PF12714">
    <property type="entry name" value="TILa"/>
    <property type="match status" value="1"/>
</dbReference>
<feature type="domain" description="VWFD" evidence="3">
    <location>
        <begin position="299"/>
        <end position="471"/>
    </location>
</feature>
<dbReference type="Gene3D" id="2.10.25.10">
    <property type="entry name" value="Laminin"/>
    <property type="match status" value="1"/>
</dbReference>
<evidence type="ECO:0000256" key="1">
    <source>
        <dbReference type="ARBA" id="ARBA00023157"/>
    </source>
</evidence>